<dbReference type="SUPFAM" id="SSF54826">
    <property type="entry name" value="Enolase N-terminal domain-like"/>
    <property type="match status" value="1"/>
</dbReference>
<dbReference type="SUPFAM" id="SSF51604">
    <property type="entry name" value="Enolase C-terminal domain-like"/>
    <property type="match status" value="1"/>
</dbReference>
<sequence>MERQSFCFLFVQSTIHQIFSVSKAGPEQVSLKSIKITGAEIIDLRIPTSDQMLGSDPFHKMPDYSSAVLHLKTDSGLKGVSIVFTVGAGTDWICHGIQDLCQLVIGADLESLTESPITLYQRLIDHHQLRWLHDGVFRMAAGAILNAVFDLWAKAVRKPMWKLLVDLEPEFVVDCIDWRNIQDALTPEEALEILQRNRPALGRRQSDMQVQGPKAYCTAGWLGLSDQQILETIQNLQKQGFDSFKLKVGRDSEQDVERIRFMRDAIGPDCNLMVDANQYWGLEEAKRHIKRYLPFGLKWIEEPIARDDVLGYVELAETFKSASFGMACGEHAASPVIFKQLLKSRAIKYCQIDAVRVAGVNDIMAIVLMAAKYEIPICPHGGGIALCNMISHYGMWDQIAVAGHSETQLVEYIDFLQDAVEQPVKIQDGCYVAPTAHGWGLEFHPEFIERHRFPNGEVWKDRAANRKGAAFEVALK</sequence>
<dbReference type="KEGG" id="rml:FF011L_28110"/>
<dbReference type="GO" id="GO:0050023">
    <property type="term" value="F:L-fuconate dehydratase activity"/>
    <property type="evidence" value="ECO:0007669"/>
    <property type="project" value="UniProtKB-EC"/>
</dbReference>
<feature type="domain" description="Mandelate racemase/muconate lactonizing enzyme C-terminal" evidence="4">
    <location>
        <begin position="226"/>
        <end position="322"/>
    </location>
</feature>
<evidence type="ECO:0000256" key="1">
    <source>
        <dbReference type="ARBA" id="ARBA00001946"/>
    </source>
</evidence>
<dbReference type="InterPro" id="IPR013341">
    <property type="entry name" value="Mandelate_racemase_N_dom"/>
</dbReference>
<dbReference type="AlphaFoldDB" id="A0A517MGL9"/>
<dbReference type="SFLD" id="SFLDS00001">
    <property type="entry name" value="Enolase"/>
    <property type="match status" value="1"/>
</dbReference>
<comment type="cofactor">
    <cofactor evidence="1">
        <name>Mg(2+)</name>
        <dbReference type="ChEBI" id="CHEBI:18420"/>
    </cofactor>
</comment>
<dbReference type="Proteomes" id="UP000320672">
    <property type="component" value="Chromosome"/>
</dbReference>
<dbReference type="InterPro" id="IPR029017">
    <property type="entry name" value="Enolase-like_N"/>
</dbReference>
<dbReference type="GO" id="GO:0000287">
    <property type="term" value="F:magnesium ion binding"/>
    <property type="evidence" value="ECO:0007669"/>
    <property type="project" value="TreeGrafter"/>
</dbReference>
<evidence type="ECO:0000313" key="6">
    <source>
        <dbReference type="Proteomes" id="UP000320672"/>
    </source>
</evidence>
<dbReference type="EMBL" id="CP036262">
    <property type="protein sequence ID" value="QDS94034.1"/>
    <property type="molecule type" value="Genomic_DNA"/>
</dbReference>
<evidence type="ECO:0000256" key="3">
    <source>
        <dbReference type="ARBA" id="ARBA00022842"/>
    </source>
</evidence>
<evidence type="ECO:0000259" key="4">
    <source>
        <dbReference type="SMART" id="SM00922"/>
    </source>
</evidence>
<accession>A0A517MGL9</accession>
<keyword evidence="3" id="KW-0460">Magnesium</keyword>
<keyword evidence="6" id="KW-1185">Reference proteome</keyword>
<dbReference type="Pfam" id="PF13378">
    <property type="entry name" value="MR_MLE_C"/>
    <property type="match status" value="1"/>
</dbReference>
<dbReference type="PANTHER" id="PTHR13794:SF58">
    <property type="entry name" value="MITOCHONDRIAL ENOLASE SUPERFAMILY MEMBER 1"/>
    <property type="match status" value="1"/>
</dbReference>
<dbReference type="InterPro" id="IPR036849">
    <property type="entry name" value="Enolase-like_C_sf"/>
</dbReference>
<name>A0A517MGL9_9BACT</name>
<dbReference type="Gene3D" id="3.20.20.120">
    <property type="entry name" value="Enolase-like C-terminal domain"/>
    <property type="match status" value="1"/>
</dbReference>
<evidence type="ECO:0000256" key="2">
    <source>
        <dbReference type="ARBA" id="ARBA00022723"/>
    </source>
</evidence>
<dbReference type="InterPro" id="IPR046945">
    <property type="entry name" value="RHMD-like"/>
</dbReference>
<dbReference type="PANTHER" id="PTHR13794">
    <property type="entry name" value="ENOLASE SUPERFAMILY, MANDELATE RACEMASE"/>
    <property type="match status" value="1"/>
</dbReference>
<dbReference type="InterPro" id="IPR029065">
    <property type="entry name" value="Enolase_C-like"/>
</dbReference>
<organism evidence="5 6">
    <name type="scientific">Roseimaritima multifibrata</name>
    <dbReference type="NCBI Taxonomy" id="1930274"/>
    <lineage>
        <taxon>Bacteria</taxon>
        <taxon>Pseudomonadati</taxon>
        <taxon>Planctomycetota</taxon>
        <taxon>Planctomycetia</taxon>
        <taxon>Pirellulales</taxon>
        <taxon>Pirellulaceae</taxon>
        <taxon>Roseimaritima</taxon>
    </lineage>
</organism>
<keyword evidence="5" id="KW-0456">Lyase</keyword>
<dbReference type="SFLD" id="SFLDG00179">
    <property type="entry name" value="mandelate_racemase"/>
    <property type="match status" value="1"/>
</dbReference>
<dbReference type="GO" id="GO:0016052">
    <property type="term" value="P:carbohydrate catabolic process"/>
    <property type="evidence" value="ECO:0007669"/>
    <property type="project" value="TreeGrafter"/>
</dbReference>
<dbReference type="EC" id="4.2.1.68" evidence="5"/>
<reference evidence="5 6" key="1">
    <citation type="submission" date="2019-02" db="EMBL/GenBank/DDBJ databases">
        <title>Deep-cultivation of Planctomycetes and their phenomic and genomic characterization uncovers novel biology.</title>
        <authorList>
            <person name="Wiegand S."/>
            <person name="Jogler M."/>
            <person name="Boedeker C."/>
            <person name="Pinto D."/>
            <person name="Vollmers J."/>
            <person name="Rivas-Marin E."/>
            <person name="Kohn T."/>
            <person name="Peeters S.H."/>
            <person name="Heuer A."/>
            <person name="Rast P."/>
            <person name="Oberbeckmann S."/>
            <person name="Bunk B."/>
            <person name="Jeske O."/>
            <person name="Meyerdierks A."/>
            <person name="Storesund J.E."/>
            <person name="Kallscheuer N."/>
            <person name="Luecker S."/>
            <person name="Lage O.M."/>
            <person name="Pohl T."/>
            <person name="Merkel B.J."/>
            <person name="Hornburger P."/>
            <person name="Mueller R.-W."/>
            <person name="Bruemmer F."/>
            <person name="Labrenz M."/>
            <person name="Spormann A.M."/>
            <person name="Op den Camp H."/>
            <person name="Overmann J."/>
            <person name="Amann R."/>
            <person name="Jetten M.S.M."/>
            <person name="Mascher T."/>
            <person name="Medema M.H."/>
            <person name="Devos D.P."/>
            <person name="Kaster A.-K."/>
            <person name="Ovreas L."/>
            <person name="Rohde M."/>
            <person name="Galperin M.Y."/>
            <person name="Jogler C."/>
        </authorList>
    </citation>
    <scope>NUCLEOTIDE SEQUENCE [LARGE SCALE GENOMIC DNA]</scope>
    <source>
        <strain evidence="5 6">FF011L</strain>
    </source>
</reference>
<evidence type="ECO:0000313" key="5">
    <source>
        <dbReference type="EMBL" id="QDS94034.1"/>
    </source>
</evidence>
<proteinExistence type="predicted"/>
<keyword evidence="2" id="KW-0479">Metal-binding</keyword>
<dbReference type="SMART" id="SM00922">
    <property type="entry name" value="MR_MLE"/>
    <property type="match status" value="1"/>
</dbReference>
<dbReference type="Gene3D" id="3.30.390.10">
    <property type="entry name" value="Enolase-like, N-terminal domain"/>
    <property type="match status" value="1"/>
</dbReference>
<dbReference type="InterPro" id="IPR013342">
    <property type="entry name" value="Mandelate_racemase_C"/>
</dbReference>
<protein>
    <submittedName>
        <fullName evidence="5">L-fuconate dehydratase</fullName>
        <ecNumber evidence="5">4.2.1.68</ecNumber>
    </submittedName>
</protein>
<gene>
    <name evidence="5" type="ORF">FF011L_28110</name>
</gene>
<dbReference type="Pfam" id="PF02746">
    <property type="entry name" value="MR_MLE_N"/>
    <property type="match status" value="1"/>
</dbReference>